<reference evidence="2 3" key="1">
    <citation type="submission" date="2014-06" db="EMBL/GenBank/DDBJ databases">
        <title>Evolutionary Origins and Diversification of the Mycorrhizal Mutualists.</title>
        <authorList>
            <consortium name="DOE Joint Genome Institute"/>
            <consortium name="Mycorrhizal Genomics Consortium"/>
            <person name="Kohler A."/>
            <person name="Kuo A."/>
            <person name="Nagy L.G."/>
            <person name="Floudas D."/>
            <person name="Copeland A."/>
            <person name="Barry K.W."/>
            <person name="Cichocki N."/>
            <person name="Veneault-Fourrey C."/>
            <person name="LaButti K."/>
            <person name="Lindquist E.A."/>
            <person name="Lipzen A."/>
            <person name="Lundell T."/>
            <person name="Morin E."/>
            <person name="Murat C."/>
            <person name="Riley R."/>
            <person name="Ohm R."/>
            <person name="Sun H."/>
            <person name="Tunlid A."/>
            <person name="Henrissat B."/>
            <person name="Grigoriev I.V."/>
            <person name="Hibbett D.S."/>
            <person name="Martin F."/>
        </authorList>
    </citation>
    <scope>NUCLEOTIDE SEQUENCE [LARGE SCALE GENOMIC DNA]</scope>
    <source>
        <strain evidence="2 3">SS14</strain>
    </source>
</reference>
<feature type="region of interest" description="Disordered" evidence="1">
    <location>
        <begin position="173"/>
        <end position="205"/>
    </location>
</feature>
<evidence type="ECO:0000313" key="3">
    <source>
        <dbReference type="Proteomes" id="UP000054279"/>
    </source>
</evidence>
<name>A0A0C9UPR9_SPHS4</name>
<evidence type="ECO:0000313" key="2">
    <source>
        <dbReference type="EMBL" id="KIJ30967.1"/>
    </source>
</evidence>
<dbReference type="EMBL" id="KN837251">
    <property type="protein sequence ID" value="KIJ30967.1"/>
    <property type="molecule type" value="Genomic_DNA"/>
</dbReference>
<evidence type="ECO:0000256" key="1">
    <source>
        <dbReference type="SAM" id="MobiDB-lite"/>
    </source>
</evidence>
<organism evidence="2 3">
    <name type="scientific">Sphaerobolus stellatus (strain SS14)</name>
    <dbReference type="NCBI Taxonomy" id="990650"/>
    <lineage>
        <taxon>Eukaryota</taxon>
        <taxon>Fungi</taxon>
        <taxon>Dikarya</taxon>
        <taxon>Basidiomycota</taxon>
        <taxon>Agaricomycotina</taxon>
        <taxon>Agaricomycetes</taxon>
        <taxon>Phallomycetidae</taxon>
        <taxon>Geastrales</taxon>
        <taxon>Sphaerobolaceae</taxon>
        <taxon>Sphaerobolus</taxon>
    </lineage>
</organism>
<dbReference type="OrthoDB" id="312874at2759"/>
<gene>
    <name evidence="2" type="ORF">M422DRAFT_267487</name>
</gene>
<sequence>MSHQIILEDPLSHDGIHDLESFWWILVHTVLTSAGPGKWREDRSKSLDLLIAGYFDGPHLIMAQCKWRIFARLGKDPEDWVNDLLKEMHPYFEPLRDLIFSWWAALKTGFDHEGYEYHNIHDIVLSFLNLTIEKLNDTTDEETEREDRRRRSYQDGTKAAILEQRCVEVVPISPKKATQAQTTNATTVEPESLTASDREKKRFKK</sequence>
<evidence type="ECO:0008006" key="4">
    <source>
        <dbReference type="Google" id="ProtNLM"/>
    </source>
</evidence>
<dbReference type="HOGENOM" id="CLU_110825_0_0_1"/>
<feature type="compositionally biased region" description="Low complexity" evidence="1">
    <location>
        <begin position="177"/>
        <end position="187"/>
    </location>
</feature>
<protein>
    <recommendedName>
        <fullName evidence="4">Fungal-type protein kinase domain-containing protein</fullName>
    </recommendedName>
</protein>
<feature type="compositionally biased region" description="Basic and acidic residues" evidence="1">
    <location>
        <begin position="196"/>
        <end position="205"/>
    </location>
</feature>
<dbReference type="Proteomes" id="UP000054279">
    <property type="component" value="Unassembled WGS sequence"/>
</dbReference>
<accession>A0A0C9UPR9</accession>
<proteinExistence type="predicted"/>
<keyword evidence="3" id="KW-1185">Reference proteome</keyword>
<dbReference type="AlphaFoldDB" id="A0A0C9UPR9"/>